<dbReference type="Pfam" id="PF17820">
    <property type="entry name" value="PDZ_6"/>
    <property type="match status" value="1"/>
</dbReference>
<dbReference type="InterPro" id="IPR001478">
    <property type="entry name" value="PDZ"/>
</dbReference>
<dbReference type="InterPro" id="IPR041489">
    <property type="entry name" value="PDZ_6"/>
</dbReference>
<dbReference type="SUPFAM" id="SSF50630">
    <property type="entry name" value="Acid proteases"/>
    <property type="match status" value="2"/>
</dbReference>
<dbReference type="Gene3D" id="2.40.70.10">
    <property type="entry name" value="Acid Proteases"/>
    <property type="match status" value="2"/>
</dbReference>
<dbReference type="AlphaFoldDB" id="A0A8J2XSL8"/>
<name>A0A8J2XSL8_9BACT</name>
<dbReference type="CDD" id="cd05483">
    <property type="entry name" value="retropepsin_like_bacteria"/>
    <property type="match status" value="1"/>
</dbReference>
<protein>
    <recommendedName>
        <fullName evidence="1">PDZ domain-containing protein</fullName>
    </recommendedName>
</protein>
<reference evidence="2" key="2">
    <citation type="submission" date="2020-09" db="EMBL/GenBank/DDBJ databases">
        <authorList>
            <person name="Sun Q."/>
            <person name="Zhou Y."/>
        </authorList>
    </citation>
    <scope>NUCLEOTIDE SEQUENCE</scope>
    <source>
        <strain evidence="2">CGMCC 1.15448</strain>
    </source>
</reference>
<evidence type="ECO:0000259" key="1">
    <source>
        <dbReference type="PROSITE" id="PS50106"/>
    </source>
</evidence>
<gene>
    <name evidence="2" type="ORF">GCM10011511_37310</name>
</gene>
<dbReference type="EMBL" id="BMJC01000004">
    <property type="protein sequence ID" value="GGB10274.1"/>
    <property type="molecule type" value="Genomic_DNA"/>
</dbReference>
<dbReference type="Proteomes" id="UP000607559">
    <property type="component" value="Unassembled WGS sequence"/>
</dbReference>
<sequence length="417" mass="47163">MLSLEKHLSLFYRIRIRPRFYRSCLLLLAAIGFITGGTLGAQETFVQPPSRLITSFPFTTFTGGVILIKARLDNFPDSLNFILDTGSGGISLDSLTCVRLRLTPQPSDKTILGIAGVRKVKFLYNETLRLPGLTVDSLNFHVNDYDILTSVYGEKVDGIIGFSFFSRYIVQIDYDSMRVKVWSHGNFRYPRGGFMMRPVIASLPILGAEVMEARKVFARFYFDTGAGLCALFSSDFISDSTLLDSRKKEYYTSAQGLGGKAIMRLTTVKELRIGPYRFRHVPSYVFDDQYNVTSYPNLGGLVGNDILRRFNVTLNYDRRVIYLLPNSHYRDLFDYSYTGLGIYWMDGEIKVGDVMKDSPAEKAGLKEDDILLSVGNNFSNNIQTYKNLLQNTGDKLKLIVNRNGELLQLSLQVKSIR</sequence>
<dbReference type="InterPro" id="IPR034122">
    <property type="entry name" value="Retropepsin-like_bacterial"/>
</dbReference>
<dbReference type="Pfam" id="PF13650">
    <property type="entry name" value="Asp_protease_2"/>
    <property type="match status" value="2"/>
</dbReference>
<keyword evidence="3" id="KW-1185">Reference proteome</keyword>
<proteinExistence type="predicted"/>
<dbReference type="RefSeq" id="WP_188934493.1">
    <property type="nucleotide sequence ID" value="NZ_BMJC01000004.1"/>
</dbReference>
<dbReference type="SMART" id="SM00228">
    <property type="entry name" value="PDZ"/>
    <property type="match status" value="1"/>
</dbReference>
<dbReference type="PROSITE" id="PS50106">
    <property type="entry name" value="PDZ"/>
    <property type="match status" value="1"/>
</dbReference>
<feature type="domain" description="PDZ" evidence="1">
    <location>
        <begin position="340"/>
        <end position="404"/>
    </location>
</feature>
<reference evidence="2" key="1">
    <citation type="journal article" date="2014" name="Int. J. Syst. Evol. Microbiol.">
        <title>Complete genome sequence of Corynebacterium casei LMG S-19264T (=DSM 44701T), isolated from a smear-ripened cheese.</title>
        <authorList>
            <consortium name="US DOE Joint Genome Institute (JGI-PGF)"/>
            <person name="Walter F."/>
            <person name="Albersmeier A."/>
            <person name="Kalinowski J."/>
            <person name="Ruckert C."/>
        </authorList>
    </citation>
    <scope>NUCLEOTIDE SEQUENCE</scope>
    <source>
        <strain evidence="2">CGMCC 1.15448</strain>
    </source>
</reference>
<evidence type="ECO:0000313" key="3">
    <source>
        <dbReference type="Proteomes" id="UP000607559"/>
    </source>
</evidence>
<dbReference type="SUPFAM" id="SSF50156">
    <property type="entry name" value="PDZ domain-like"/>
    <property type="match status" value="1"/>
</dbReference>
<comment type="caution">
    <text evidence="2">The sequence shown here is derived from an EMBL/GenBank/DDBJ whole genome shotgun (WGS) entry which is preliminary data.</text>
</comment>
<accession>A0A8J2XSL8</accession>
<evidence type="ECO:0000313" key="2">
    <source>
        <dbReference type="EMBL" id="GGB10274.1"/>
    </source>
</evidence>
<dbReference type="Gene3D" id="2.30.42.10">
    <property type="match status" value="1"/>
</dbReference>
<dbReference type="InterPro" id="IPR021109">
    <property type="entry name" value="Peptidase_aspartic_dom_sf"/>
</dbReference>
<organism evidence="2 3">
    <name type="scientific">Puia dinghuensis</name>
    <dbReference type="NCBI Taxonomy" id="1792502"/>
    <lineage>
        <taxon>Bacteria</taxon>
        <taxon>Pseudomonadati</taxon>
        <taxon>Bacteroidota</taxon>
        <taxon>Chitinophagia</taxon>
        <taxon>Chitinophagales</taxon>
        <taxon>Chitinophagaceae</taxon>
        <taxon>Puia</taxon>
    </lineage>
</organism>
<dbReference type="InterPro" id="IPR036034">
    <property type="entry name" value="PDZ_sf"/>
</dbReference>